<proteinExistence type="inferred from homology"/>
<dbReference type="InterPro" id="IPR032466">
    <property type="entry name" value="Metal_Hydrolase"/>
</dbReference>
<comment type="caution">
    <text evidence="7">The sequence shown here is derived from an EMBL/GenBank/DDBJ whole genome shotgun (WGS) entry which is preliminary data.</text>
</comment>
<dbReference type="GO" id="GO:0016788">
    <property type="term" value="F:hydrolase activity, acting on ester bonds"/>
    <property type="evidence" value="ECO:0007669"/>
    <property type="project" value="InterPro"/>
</dbReference>
<name>A0A835CZ47_APHGI</name>
<feature type="binding site" evidence="5">
    <location>
        <position position="169"/>
    </location>
    <ligand>
        <name>a divalent metal cation</name>
        <dbReference type="ChEBI" id="CHEBI:60240"/>
        <label>2</label>
    </ligand>
</feature>
<evidence type="ECO:0000256" key="2">
    <source>
        <dbReference type="ARBA" id="ARBA00022723"/>
    </source>
</evidence>
<evidence type="ECO:0000256" key="1">
    <source>
        <dbReference type="ARBA" id="ARBA00020475"/>
    </source>
</evidence>
<organism evidence="7 8">
    <name type="scientific">Aphidius gifuensis</name>
    <name type="common">Parasitoid wasp</name>
    <dbReference type="NCBI Taxonomy" id="684658"/>
    <lineage>
        <taxon>Eukaryota</taxon>
        <taxon>Metazoa</taxon>
        <taxon>Ecdysozoa</taxon>
        <taxon>Arthropoda</taxon>
        <taxon>Hexapoda</taxon>
        <taxon>Insecta</taxon>
        <taxon>Pterygota</taxon>
        <taxon>Neoptera</taxon>
        <taxon>Endopterygota</taxon>
        <taxon>Hymenoptera</taxon>
        <taxon>Apocrita</taxon>
        <taxon>Ichneumonoidea</taxon>
        <taxon>Braconidae</taxon>
        <taxon>Aphidiinae</taxon>
        <taxon>Aphidius</taxon>
    </lineage>
</organism>
<reference evidence="7 8" key="1">
    <citation type="submission" date="2020-08" db="EMBL/GenBank/DDBJ databases">
        <title>Aphidius gifuensis genome sequencing and assembly.</title>
        <authorList>
            <person name="Du Z."/>
        </authorList>
    </citation>
    <scope>NUCLEOTIDE SEQUENCE [LARGE SCALE GENOMIC DNA]</scope>
    <source>
        <strain evidence="7">YNYX2018</strain>
        <tissue evidence="7">Adults</tissue>
    </source>
</reference>
<dbReference type="EMBL" id="JACMRX010000001">
    <property type="protein sequence ID" value="KAF7998285.1"/>
    <property type="molecule type" value="Genomic_DNA"/>
</dbReference>
<sequence length="348" mass="39750">MDASIETVTGKVKLDELGKTLTHEHLALDFCTFYVPPPSQLTNIFEHKIQLNNVGFIKQYPYSSKYNVNFCDDDTYKAVLEDVKIYKKYGGGTIVENSNYGLKRNIPFMKKISEETGVNVIIGTGHYVDATQDKINHEMTEEKMYDLMITELTKGCVDYPSVKAGFIGEVGSSWPITDFEKKAIRATAKVQQQLKCPVTFHPGRNPQAPFEIMRIYTEAGGDVDKAIMSHLDRTIDDKCQLLEFAKLGCYTQFDLFGTECSFYQLDEKINMPSDAQRLDRINWIKQDNGVDKILMSHDIHTKHRLIEYGGHGYSHIITNVLPRMSSKGFDLNEIDMITTINPRTWLTW</sequence>
<feature type="binding site" evidence="5">
    <location>
        <position position="298"/>
    </location>
    <ligand>
        <name>a divalent metal cation</name>
        <dbReference type="ChEBI" id="CHEBI:60240"/>
        <label>1</label>
    </ligand>
</feature>
<feature type="binding site" evidence="5">
    <location>
        <position position="25"/>
    </location>
    <ligand>
        <name>a divalent metal cation</name>
        <dbReference type="ChEBI" id="CHEBI:60240"/>
        <label>1</label>
    </ligand>
</feature>
<dbReference type="PANTHER" id="PTHR10819:SF3">
    <property type="entry name" value="PHOSPHOTRIESTERASE-RELATED PROTEIN"/>
    <property type="match status" value="1"/>
</dbReference>
<keyword evidence="3" id="KW-0378">Hydrolase</keyword>
<dbReference type="OrthoDB" id="9998343at2759"/>
<dbReference type="Pfam" id="PF02126">
    <property type="entry name" value="PTE"/>
    <property type="match status" value="1"/>
</dbReference>
<evidence type="ECO:0000313" key="7">
    <source>
        <dbReference type="EMBL" id="KAF7998285.1"/>
    </source>
</evidence>
<dbReference type="Proteomes" id="UP000639338">
    <property type="component" value="Unassembled WGS sequence"/>
</dbReference>
<keyword evidence="2 5" id="KW-0479">Metal-binding</keyword>
<evidence type="ECO:0000256" key="6">
    <source>
        <dbReference type="PROSITE-ProRule" id="PRU00679"/>
    </source>
</evidence>
<evidence type="ECO:0000256" key="5">
    <source>
        <dbReference type="PIRSR" id="PIRSR601559-52"/>
    </source>
</evidence>
<dbReference type="AlphaFoldDB" id="A0A835CZ47"/>
<dbReference type="CDD" id="cd00530">
    <property type="entry name" value="PTE"/>
    <property type="match status" value="1"/>
</dbReference>
<dbReference type="Gene3D" id="3.20.20.140">
    <property type="entry name" value="Metal-dependent hydrolases"/>
    <property type="match status" value="1"/>
</dbReference>
<dbReference type="PROSITE" id="PS01322">
    <property type="entry name" value="PHOSPHOTRIESTERASE_1"/>
    <property type="match status" value="1"/>
</dbReference>
<keyword evidence="8" id="KW-1185">Reference proteome</keyword>
<dbReference type="PANTHER" id="PTHR10819">
    <property type="entry name" value="PHOSPHOTRIESTERASE-RELATED"/>
    <property type="match status" value="1"/>
</dbReference>
<dbReference type="GO" id="GO:0008270">
    <property type="term" value="F:zinc ion binding"/>
    <property type="evidence" value="ECO:0007669"/>
    <property type="project" value="InterPro"/>
</dbReference>
<feature type="binding site" evidence="5">
    <location>
        <position position="201"/>
    </location>
    <ligand>
        <name>a divalent metal cation</name>
        <dbReference type="ChEBI" id="CHEBI:60240"/>
        <label>2</label>
    </ligand>
</feature>
<protein>
    <recommendedName>
        <fullName evidence="1">Phosphotriesterase-related protein</fullName>
    </recommendedName>
    <alternativeName>
        <fullName evidence="4">Parathion hydrolase-related protein</fullName>
    </alternativeName>
</protein>
<comment type="similarity">
    <text evidence="6">Belongs to the metallo-dependent hydrolases superfamily. Phosphotriesterase family.</text>
</comment>
<evidence type="ECO:0000313" key="8">
    <source>
        <dbReference type="Proteomes" id="UP000639338"/>
    </source>
</evidence>
<feature type="binding site" evidence="5">
    <location>
        <position position="169"/>
    </location>
    <ligand>
        <name>a divalent metal cation</name>
        <dbReference type="ChEBI" id="CHEBI:60240"/>
        <label>1</label>
    </ligand>
</feature>
<dbReference type="InterPro" id="IPR017947">
    <property type="entry name" value="AryldialkylPase_Zn-BS"/>
</dbReference>
<accession>A0A835CZ47</accession>
<evidence type="ECO:0000256" key="3">
    <source>
        <dbReference type="ARBA" id="ARBA00022801"/>
    </source>
</evidence>
<feature type="binding site" evidence="5">
    <location>
        <position position="230"/>
    </location>
    <ligand>
        <name>a divalent metal cation</name>
        <dbReference type="ChEBI" id="CHEBI:60240"/>
        <label>2</label>
    </ligand>
</feature>
<dbReference type="PROSITE" id="PS51347">
    <property type="entry name" value="PHOSPHOTRIESTERASE_2"/>
    <property type="match status" value="1"/>
</dbReference>
<feature type="binding site" evidence="5">
    <location>
        <position position="23"/>
    </location>
    <ligand>
        <name>a divalent metal cation</name>
        <dbReference type="ChEBI" id="CHEBI:60240"/>
        <label>1</label>
    </ligand>
</feature>
<comment type="caution">
    <text evidence="6">Lacks conserved residue(s) required for the propagation of feature annotation.</text>
</comment>
<dbReference type="SUPFAM" id="SSF51556">
    <property type="entry name" value="Metallo-dependent hydrolases"/>
    <property type="match status" value="1"/>
</dbReference>
<dbReference type="InterPro" id="IPR001559">
    <property type="entry name" value="Phosphotriesterase"/>
</dbReference>
<gene>
    <name evidence="7" type="ORF">HCN44_009683</name>
</gene>
<comment type="cofactor">
    <cofactor evidence="5">
        <name>a divalent metal cation</name>
        <dbReference type="ChEBI" id="CHEBI:60240"/>
    </cofactor>
    <text evidence="5">Binds 2 divalent metal cations per subunit.</text>
</comment>
<evidence type="ECO:0000256" key="4">
    <source>
        <dbReference type="ARBA" id="ARBA00029607"/>
    </source>
</evidence>